<dbReference type="OrthoDB" id="4475536at2759"/>
<dbReference type="Proteomes" id="UP000326565">
    <property type="component" value="Unassembled WGS sequence"/>
</dbReference>
<keyword evidence="3" id="KW-1185">Reference proteome</keyword>
<feature type="transmembrane region" description="Helical" evidence="1">
    <location>
        <begin position="290"/>
        <end position="308"/>
    </location>
</feature>
<keyword evidence="1" id="KW-0472">Membrane</keyword>
<evidence type="ECO:0000256" key="1">
    <source>
        <dbReference type="SAM" id="Phobius"/>
    </source>
</evidence>
<proteinExistence type="predicted"/>
<feature type="transmembrane region" description="Helical" evidence="1">
    <location>
        <begin position="320"/>
        <end position="343"/>
    </location>
</feature>
<gene>
    <name evidence="2" type="ORF">BDV29DRAFT_159607</name>
</gene>
<dbReference type="EMBL" id="ML732276">
    <property type="protein sequence ID" value="KAB8071309.1"/>
    <property type="molecule type" value="Genomic_DNA"/>
</dbReference>
<accession>A0A5N5WSL2</accession>
<dbReference type="AlphaFoldDB" id="A0A5N5WSL2"/>
<feature type="transmembrane region" description="Helical" evidence="1">
    <location>
        <begin position="108"/>
        <end position="124"/>
    </location>
</feature>
<evidence type="ECO:0000313" key="3">
    <source>
        <dbReference type="Proteomes" id="UP000326565"/>
    </source>
</evidence>
<name>A0A5N5WSL2_9EURO</name>
<feature type="transmembrane region" description="Helical" evidence="1">
    <location>
        <begin position="81"/>
        <end position="101"/>
    </location>
</feature>
<feature type="transmembrane region" description="Helical" evidence="1">
    <location>
        <begin position="158"/>
        <end position="183"/>
    </location>
</feature>
<evidence type="ECO:0000313" key="2">
    <source>
        <dbReference type="EMBL" id="KAB8071309.1"/>
    </source>
</evidence>
<organism evidence="2 3">
    <name type="scientific">Aspergillus leporis</name>
    <dbReference type="NCBI Taxonomy" id="41062"/>
    <lineage>
        <taxon>Eukaryota</taxon>
        <taxon>Fungi</taxon>
        <taxon>Dikarya</taxon>
        <taxon>Ascomycota</taxon>
        <taxon>Pezizomycotina</taxon>
        <taxon>Eurotiomycetes</taxon>
        <taxon>Eurotiomycetidae</taxon>
        <taxon>Eurotiales</taxon>
        <taxon>Aspergillaceae</taxon>
        <taxon>Aspergillus</taxon>
        <taxon>Aspergillus subgen. Circumdati</taxon>
    </lineage>
</organism>
<feature type="transmembrane region" description="Helical" evidence="1">
    <location>
        <begin position="189"/>
        <end position="211"/>
    </location>
</feature>
<sequence length="357" mass="39156">MSRATAAALASVSLFAAYAKYYQSFQNGFIDLLSSMADRKSLSGLPGGLQEDYTGIRPLDQFMTACNVFFWPVFQGGLPTLSLYGVAFASAMVPMWLVIVVETHQRRRPLAALVVVAFVAGPLIQGLGPGLVMPAILAFMSVSTHAKRLPFRSDLGSFPLSIILGYILPLSLAALAAPAVIAYDTKQQIIALWQGWPLYTSLLMGISRWLTHAQSPQPPQLKVACVFAFACSTAGHLAFLCVNALGGYPNDPTRLAGIDSRRVYLPPAPWRETQVTSLEAGVLRFLQWDYTLSALAMLFWTVAVYYRATRRRNRRSPRVLLMGRVVVGTIFLGPCSVAIVLYWETIAFLADKGRNEL</sequence>
<keyword evidence="1" id="KW-1133">Transmembrane helix</keyword>
<protein>
    <submittedName>
        <fullName evidence="2">Uncharacterized protein</fullName>
    </submittedName>
</protein>
<keyword evidence="1" id="KW-0812">Transmembrane</keyword>
<reference evidence="2 3" key="1">
    <citation type="submission" date="2019-04" db="EMBL/GenBank/DDBJ databases">
        <title>Friends and foes A comparative genomics study of 23 Aspergillus species from section Flavi.</title>
        <authorList>
            <consortium name="DOE Joint Genome Institute"/>
            <person name="Kjaerbolling I."/>
            <person name="Vesth T."/>
            <person name="Frisvad J.C."/>
            <person name="Nybo J.L."/>
            <person name="Theobald S."/>
            <person name="Kildgaard S."/>
            <person name="Isbrandt T."/>
            <person name="Kuo A."/>
            <person name="Sato A."/>
            <person name="Lyhne E.K."/>
            <person name="Kogle M.E."/>
            <person name="Wiebenga A."/>
            <person name="Kun R.S."/>
            <person name="Lubbers R.J."/>
            <person name="Makela M.R."/>
            <person name="Barry K."/>
            <person name="Chovatia M."/>
            <person name="Clum A."/>
            <person name="Daum C."/>
            <person name="Haridas S."/>
            <person name="He G."/>
            <person name="LaButti K."/>
            <person name="Lipzen A."/>
            <person name="Mondo S."/>
            <person name="Riley R."/>
            <person name="Salamov A."/>
            <person name="Simmons B.A."/>
            <person name="Magnuson J.K."/>
            <person name="Henrissat B."/>
            <person name="Mortensen U.H."/>
            <person name="Larsen T.O."/>
            <person name="Devries R.P."/>
            <person name="Grigoriev I.V."/>
            <person name="Machida M."/>
            <person name="Baker S.E."/>
            <person name="Andersen M.R."/>
        </authorList>
    </citation>
    <scope>NUCLEOTIDE SEQUENCE [LARGE SCALE GENOMIC DNA]</scope>
    <source>
        <strain evidence="2 3">CBS 151.66</strain>
    </source>
</reference>